<dbReference type="InterPro" id="IPR001789">
    <property type="entry name" value="Sig_transdc_resp-reg_receiver"/>
</dbReference>
<dbReference type="Proteomes" id="UP000199409">
    <property type="component" value="Unassembled WGS sequence"/>
</dbReference>
<keyword evidence="4" id="KW-1003">Cell membrane</keyword>
<dbReference type="SMART" id="SM00086">
    <property type="entry name" value="PAC"/>
    <property type="match status" value="1"/>
</dbReference>
<feature type="modified residue" description="4-aspartylphosphate" evidence="15">
    <location>
        <position position="816"/>
    </location>
</feature>
<dbReference type="NCBIfam" id="TIGR00229">
    <property type="entry name" value="sensory_box"/>
    <property type="match status" value="1"/>
</dbReference>
<evidence type="ECO:0000256" key="5">
    <source>
        <dbReference type="ARBA" id="ARBA00022553"/>
    </source>
</evidence>
<evidence type="ECO:0000256" key="9">
    <source>
        <dbReference type="ARBA" id="ARBA00022777"/>
    </source>
</evidence>
<keyword evidence="13" id="KW-0472">Membrane</keyword>
<keyword evidence="8" id="KW-0547">Nucleotide-binding</keyword>
<evidence type="ECO:0000256" key="16">
    <source>
        <dbReference type="SAM" id="Coils"/>
    </source>
</evidence>
<reference evidence="22 23" key="1">
    <citation type="submission" date="2016-10" db="EMBL/GenBank/DDBJ databases">
        <authorList>
            <person name="de Groot N.N."/>
        </authorList>
    </citation>
    <scope>NUCLEOTIDE SEQUENCE [LARGE SCALE GENOMIC DNA]</scope>
    <source>
        <strain evidence="22 23">DSM 7343</strain>
    </source>
</reference>
<dbReference type="OrthoDB" id="9758705at2"/>
<evidence type="ECO:0000256" key="10">
    <source>
        <dbReference type="ARBA" id="ARBA00022840"/>
    </source>
</evidence>
<feature type="domain" description="Response regulatory" evidence="18">
    <location>
        <begin position="620"/>
        <end position="742"/>
    </location>
</feature>
<dbReference type="InterPro" id="IPR036097">
    <property type="entry name" value="HisK_dim/P_sf"/>
</dbReference>
<feature type="domain" description="Response regulatory" evidence="18">
    <location>
        <begin position="9"/>
        <end position="125"/>
    </location>
</feature>
<dbReference type="InterPro" id="IPR005467">
    <property type="entry name" value="His_kinase_dom"/>
</dbReference>
<dbReference type="Gene3D" id="1.10.287.130">
    <property type="match status" value="1"/>
</dbReference>
<feature type="domain" description="PAS" evidence="19">
    <location>
        <begin position="218"/>
        <end position="278"/>
    </location>
</feature>
<evidence type="ECO:0000259" key="21">
    <source>
        <dbReference type="PROSITE" id="PS50894"/>
    </source>
</evidence>
<keyword evidence="6" id="KW-0808">Transferase</keyword>
<keyword evidence="12" id="KW-0902">Two-component regulatory system</keyword>
<accession>A0A1H3W1B0</accession>
<dbReference type="InterPro" id="IPR000014">
    <property type="entry name" value="PAS"/>
</dbReference>
<evidence type="ECO:0000259" key="18">
    <source>
        <dbReference type="PROSITE" id="PS50110"/>
    </source>
</evidence>
<keyword evidence="7" id="KW-0812">Transmembrane</keyword>
<feature type="domain" description="HPt" evidence="21">
    <location>
        <begin position="944"/>
        <end position="1047"/>
    </location>
</feature>
<dbReference type="PROSITE" id="PS50894">
    <property type="entry name" value="HPT"/>
    <property type="match status" value="1"/>
</dbReference>
<dbReference type="Pfam" id="PF00072">
    <property type="entry name" value="Response_reg"/>
    <property type="match status" value="3"/>
</dbReference>
<dbReference type="InterPro" id="IPR036641">
    <property type="entry name" value="HPT_dom_sf"/>
</dbReference>
<dbReference type="EC" id="2.7.13.3" evidence="3"/>
<sequence length="1122" mass="124605">MSNNQTGTRIVLVEDSLIQAETIRRRLIRAGYQVDVARNGLEGLTLVREQKPDLILSDIVMPKMDGYELCRLIKDAPELKAIPVLLMTQLYAPEEIIRGLESGADAYLTKAVNEDLFLTKVKTFLENPIQFLNQPERKSVSFTYNGCEYEVKSTRSQTLSFLVSTYESAVWQNMEMNRVQAQLSELNEQLEIKVRERTFGLSKEIAERKKTEELLRKKTAQFESIFQANPDAVVYEDSERHILMVNPALCTLFGYSPDELDGHSARLFYASQDDYDELGHQRFNPSATIKSEPFEVYYCRKDGSLFPGETVATVIKDEESETCGYLAIIRDISERKAAENDLRRNNETLEARIKERTRELQVAVDMAEAATQAKSEFLAHMSHEIRTPMNAVLGYLHLAKQVELSPQLQNYLSKITFSAKMLLGIINDILDFSKIESGHLELESVDFQLDEVLRNAASQTSVIAQGKNLELVLSTPCNIPLSLKGDPLRLGQIMINLLNNAVKFTDQGEIVIFINLLKEENNQVTLQFNVSDTGIGMTKAQQSTVFQAFSQADTSTTREYGGTGLGLSISKKLVELMGGDISVESVPGQGSTFSFTAVFDVQPQQKQKKIILPQSLRDFHVLVIDDNESCRDVLREMLESFHFQVTCAVSGEEGLANLVQAELQENPFDLVLMDWKMPDLDGLEVARRIQSETNLDNLPAFIMLTSLGWDNAVSQKATAGVDEFLAKPVTPSTLLSAIMTLFAGEKEDRGIPVRTACGPLDGIRGAKILVAEDNPINQEVIGELLGNVGMEVEFAGNGQEALQKARSRAYDLIFMDIQMPLMDGYAATQAIRALAGPAADLIIIAMTAHAMAGDHEKSLAAGMNDHITKPIDPEQVYQALTKWVSPKADNSLNNGSLNEAGSAYEVEAAMPMTKRGPETDRNLELPEAVPGIDVAAGINRVANNQKLYKKILRDFAQEYESFIQRFKEALTTDNNELARRLVHTLKGVAGNIGAMSVHASAQLLERTLKEDTGDYEEALSGLETELKEVLGTLNRLLPLTGNQDGEWESAAGQETVRISSSNLQELAEYLAKNDMNARKVFQQFKSALYKACPDLTQQLDQELDAIDFKAASKSLQQIIEAL</sequence>
<dbReference type="InterPro" id="IPR036890">
    <property type="entry name" value="HATPase_C_sf"/>
</dbReference>
<keyword evidence="23" id="KW-1185">Reference proteome</keyword>
<dbReference type="RefSeq" id="WP_092344232.1">
    <property type="nucleotide sequence ID" value="NZ_FNQN01000001.1"/>
</dbReference>
<dbReference type="Gene3D" id="3.30.450.20">
    <property type="entry name" value="PAS domain"/>
    <property type="match status" value="1"/>
</dbReference>
<dbReference type="PRINTS" id="PR00344">
    <property type="entry name" value="BCTRLSENSOR"/>
</dbReference>
<dbReference type="InterPro" id="IPR001610">
    <property type="entry name" value="PAC"/>
</dbReference>
<dbReference type="Pfam" id="PF01627">
    <property type="entry name" value="Hpt"/>
    <property type="match status" value="1"/>
</dbReference>
<dbReference type="InterPro" id="IPR011006">
    <property type="entry name" value="CheY-like_superfamily"/>
</dbReference>
<dbReference type="InterPro" id="IPR000700">
    <property type="entry name" value="PAS-assoc_C"/>
</dbReference>
<dbReference type="GO" id="GO:0005524">
    <property type="term" value="F:ATP binding"/>
    <property type="evidence" value="ECO:0007669"/>
    <property type="project" value="UniProtKB-KW"/>
</dbReference>
<gene>
    <name evidence="22" type="ORF">SAMN05660420_00379</name>
</gene>
<dbReference type="FunFam" id="3.30.565.10:FF:000010">
    <property type="entry name" value="Sensor histidine kinase RcsC"/>
    <property type="match status" value="1"/>
</dbReference>
<evidence type="ECO:0000256" key="1">
    <source>
        <dbReference type="ARBA" id="ARBA00000085"/>
    </source>
</evidence>
<dbReference type="GO" id="GO:0005886">
    <property type="term" value="C:plasma membrane"/>
    <property type="evidence" value="ECO:0007669"/>
    <property type="project" value="UniProtKB-SubCell"/>
</dbReference>
<dbReference type="CDD" id="cd00088">
    <property type="entry name" value="HPT"/>
    <property type="match status" value="1"/>
</dbReference>
<dbReference type="InterPro" id="IPR004358">
    <property type="entry name" value="Sig_transdc_His_kin-like_C"/>
</dbReference>
<name>A0A1H3W1B0_9BACT</name>
<dbReference type="PROSITE" id="PS50113">
    <property type="entry name" value="PAC"/>
    <property type="match status" value="1"/>
</dbReference>
<dbReference type="Pfam" id="PF00512">
    <property type="entry name" value="HisKA"/>
    <property type="match status" value="1"/>
</dbReference>
<dbReference type="InterPro" id="IPR035965">
    <property type="entry name" value="PAS-like_dom_sf"/>
</dbReference>
<feature type="modified residue" description="4-aspartylphosphate" evidence="15">
    <location>
        <position position="58"/>
    </location>
</feature>
<dbReference type="SMART" id="SM00388">
    <property type="entry name" value="HisKA"/>
    <property type="match status" value="1"/>
</dbReference>
<organism evidence="22 23">
    <name type="scientific">Desulfuromusa kysingii</name>
    <dbReference type="NCBI Taxonomy" id="37625"/>
    <lineage>
        <taxon>Bacteria</taxon>
        <taxon>Pseudomonadati</taxon>
        <taxon>Thermodesulfobacteriota</taxon>
        <taxon>Desulfuromonadia</taxon>
        <taxon>Desulfuromonadales</taxon>
        <taxon>Geopsychrobacteraceae</taxon>
        <taxon>Desulfuromusa</taxon>
    </lineage>
</organism>
<evidence type="ECO:0000256" key="3">
    <source>
        <dbReference type="ARBA" id="ARBA00012438"/>
    </source>
</evidence>
<dbReference type="GO" id="GO:0000155">
    <property type="term" value="F:phosphorelay sensor kinase activity"/>
    <property type="evidence" value="ECO:0007669"/>
    <property type="project" value="InterPro"/>
</dbReference>
<dbReference type="SUPFAM" id="SSF55874">
    <property type="entry name" value="ATPase domain of HSP90 chaperone/DNA topoisomerase II/histidine kinase"/>
    <property type="match status" value="1"/>
</dbReference>
<dbReference type="SMART" id="SM00091">
    <property type="entry name" value="PAS"/>
    <property type="match status" value="1"/>
</dbReference>
<proteinExistence type="predicted"/>
<feature type="domain" description="Histidine kinase" evidence="17">
    <location>
        <begin position="380"/>
        <end position="601"/>
    </location>
</feature>
<evidence type="ECO:0000256" key="11">
    <source>
        <dbReference type="ARBA" id="ARBA00022989"/>
    </source>
</evidence>
<evidence type="ECO:0000313" key="22">
    <source>
        <dbReference type="EMBL" id="SDZ80108.1"/>
    </source>
</evidence>
<evidence type="ECO:0000256" key="2">
    <source>
        <dbReference type="ARBA" id="ARBA00004651"/>
    </source>
</evidence>
<dbReference type="FunFam" id="1.10.287.130:FF:000004">
    <property type="entry name" value="Ethylene receptor 1"/>
    <property type="match status" value="1"/>
</dbReference>
<keyword evidence="9" id="KW-0418">Kinase</keyword>
<keyword evidence="11" id="KW-1133">Transmembrane helix</keyword>
<evidence type="ECO:0000313" key="23">
    <source>
        <dbReference type="Proteomes" id="UP000199409"/>
    </source>
</evidence>
<dbReference type="CDD" id="cd17546">
    <property type="entry name" value="REC_hyHK_CKI1_RcsC-like"/>
    <property type="match status" value="2"/>
</dbReference>
<evidence type="ECO:0000256" key="8">
    <source>
        <dbReference type="ARBA" id="ARBA00022741"/>
    </source>
</evidence>
<dbReference type="PROSITE" id="PS50110">
    <property type="entry name" value="RESPONSE_REGULATORY"/>
    <property type="match status" value="3"/>
</dbReference>
<evidence type="ECO:0000256" key="4">
    <source>
        <dbReference type="ARBA" id="ARBA00022475"/>
    </source>
</evidence>
<comment type="catalytic activity">
    <reaction evidence="1">
        <text>ATP + protein L-histidine = ADP + protein N-phospho-L-histidine.</text>
        <dbReference type="EC" id="2.7.13.3"/>
    </reaction>
</comment>
<evidence type="ECO:0000256" key="6">
    <source>
        <dbReference type="ARBA" id="ARBA00022679"/>
    </source>
</evidence>
<protein>
    <recommendedName>
        <fullName evidence="3">histidine kinase</fullName>
        <ecNumber evidence="3">2.7.13.3</ecNumber>
    </recommendedName>
</protein>
<feature type="modified residue" description="Phosphohistidine" evidence="14">
    <location>
        <position position="983"/>
    </location>
</feature>
<comment type="subcellular location">
    <subcellularLocation>
        <location evidence="2">Cell membrane</location>
        <topology evidence="2">Multi-pass membrane protein</topology>
    </subcellularLocation>
</comment>
<feature type="domain" description="Response regulatory" evidence="18">
    <location>
        <begin position="767"/>
        <end position="884"/>
    </location>
</feature>
<dbReference type="PROSITE" id="PS50109">
    <property type="entry name" value="HIS_KIN"/>
    <property type="match status" value="1"/>
</dbReference>
<keyword evidence="16" id="KW-0175">Coiled coil</keyword>
<dbReference type="CDD" id="cd00130">
    <property type="entry name" value="PAS"/>
    <property type="match status" value="1"/>
</dbReference>
<dbReference type="Pfam" id="PF02518">
    <property type="entry name" value="HATPase_c"/>
    <property type="match status" value="1"/>
</dbReference>
<dbReference type="SMART" id="SM00448">
    <property type="entry name" value="REC"/>
    <property type="match status" value="3"/>
</dbReference>
<dbReference type="SMART" id="SM00387">
    <property type="entry name" value="HATPase_c"/>
    <property type="match status" value="1"/>
</dbReference>
<evidence type="ECO:0000259" key="19">
    <source>
        <dbReference type="PROSITE" id="PS50112"/>
    </source>
</evidence>
<dbReference type="Gene3D" id="3.30.565.10">
    <property type="entry name" value="Histidine kinase-like ATPase, C-terminal domain"/>
    <property type="match status" value="1"/>
</dbReference>
<keyword evidence="10" id="KW-0067">ATP-binding</keyword>
<feature type="domain" description="PAC" evidence="20">
    <location>
        <begin position="292"/>
        <end position="344"/>
    </location>
</feature>
<evidence type="ECO:0000256" key="13">
    <source>
        <dbReference type="ARBA" id="ARBA00023136"/>
    </source>
</evidence>
<evidence type="ECO:0000259" key="17">
    <source>
        <dbReference type="PROSITE" id="PS50109"/>
    </source>
</evidence>
<feature type="modified residue" description="4-aspartylphosphate" evidence="15">
    <location>
        <position position="674"/>
    </location>
</feature>
<dbReference type="InterPro" id="IPR003594">
    <property type="entry name" value="HATPase_dom"/>
</dbReference>
<evidence type="ECO:0000256" key="7">
    <source>
        <dbReference type="ARBA" id="ARBA00022692"/>
    </source>
</evidence>
<dbReference type="AlphaFoldDB" id="A0A1H3W1B0"/>
<dbReference type="Gene3D" id="1.20.120.160">
    <property type="entry name" value="HPT domain"/>
    <property type="match status" value="1"/>
</dbReference>
<dbReference type="EMBL" id="FNQN01000001">
    <property type="protein sequence ID" value="SDZ80108.1"/>
    <property type="molecule type" value="Genomic_DNA"/>
</dbReference>
<dbReference type="InterPro" id="IPR008207">
    <property type="entry name" value="Sig_transdc_His_kin_Hpt_dom"/>
</dbReference>
<dbReference type="SUPFAM" id="SSF55785">
    <property type="entry name" value="PYP-like sensor domain (PAS domain)"/>
    <property type="match status" value="1"/>
</dbReference>
<dbReference type="SUPFAM" id="SSF47226">
    <property type="entry name" value="Histidine-containing phosphotransfer domain, HPT domain"/>
    <property type="match status" value="1"/>
</dbReference>
<dbReference type="SUPFAM" id="SSF47384">
    <property type="entry name" value="Homodimeric domain of signal transducing histidine kinase"/>
    <property type="match status" value="1"/>
</dbReference>
<dbReference type="PANTHER" id="PTHR45339">
    <property type="entry name" value="HYBRID SIGNAL TRANSDUCTION HISTIDINE KINASE J"/>
    <property type="match status" value="1"/>
</dbReference>
<dbReference type="CDD" id="cd16922">
    <property type="entry name" value="HATPase_EvgS-ArcB-TorS-like"/>
    <property type="match status" value="1"/>
</dbReference>
<dbReference type="PANTHER" id="PTHR45339:SF1">
    <property type="entry name" value="HYBRID SIGNAL TRANSDUCTION HISTIDINE KINASE J"/>
    <property type="match status" value="1"/>
</dbReference>
<evidence type="ECO:0000256" key="15">
    <source>
        <dbReference type="PROSITE-ProRule" id="PRU00169"/>
    </source>
</evidence>
<dbReference type="Pfam" id="PF13426">
    <property type="entry name" value="PAS_9"/>
    <property type="match status" value="1"/>
</dbReference>
<dbReference type="InterPro" id="IPR003661">
    <property type="entry name" value="HisK_dim/P_dom"/>
</dbReference>
<dbReference type="Gene3D" id="3.40.50.2300">
    <property type="match status" value="3"/>
</dbReference>
<dbReference type="SMART" id="SM00073">
    <property type="entry name" value="HPT"/>
    <property type="match status" value="1"/>
</dbReference>
<keyword evidence="5 15" id="KW-0597">Phosphoprotein</keyword>
<dbReference type="STRING" id="37625.SAMN05660420_00379"/>
<evidence type="ECO:0000259" key="20">
    <source>
        <dbReference type="PROSITE" id="PS50113"/>
    </source>
</evidence>
<evidence type="ECO:0000256" key="12">
    <source>
        <dbReference type="ARBA" id="ARBA00023012"/>
    </source>
</evidence>
<feature type="coiled-coil region" evidence="16">
    <location>
        <begin position="332"/>
        <end position="359"/>
    </location>
</feature>
<dbReference type="SUPFAM" id="SSF52172">
    <property type="entry name" value="CheY-like"/>
    <property type="match status" value="3"/>
</dbReference>
<dbReference type="CDD" id="cd00082">
    <property type="entry name" value="HisKA"/>
    <property type="match status" value="1"/>
</dbReference>
<dbReference type="PROSITE" id="PS50112">
    <property type="entry name" value="PAS"/>
    <property type="match status" value="1"/>
</dbReference>
<evidence type="ECO:0000256" key="14">
    <source>
        <dbReference type="PROSITE-ProRule" id="PRU00110"/>
    </source>
</evidence>